<dbReference type="Pfam" id="PF00226">
    <property type="entry name" value="DnaJ"/>
    <property type="match status" value="1"/>
</dbReference>
<evidence type="ECO:0000256" key="1">
    <source>
        <dbReference type="SAM" id="MobiDB-lite"/>
    </source>
</evidence>
<dbReference type="Proteomes" id="UP000824120">
    <property type="component" value="Chromosome 11"/>
</dbReference>
<feature type="compositionally biased region" description="Polar residues" evidence="1">
    <location>
        <begin position="539"/>
        <end position="550"/>
    </location>
</feature>
<evidence type="ECO:0000313" key="4">
    <source>
        <dbReference type="Proteomes" id="UP000824120"/>
    </source>
</evidence>
<dbReference type="AlphaFoldDB" id="A0A9J5WHM7"/>
<feature type="region of interest" description="Disordered" evidence="1">
    <location>
        <begin position="212"/>
        <end position="235"/>
    </location>
</feature>
<dbReference type="PANTHER" id="PTHR45496">
    <property type="entry name" value="CHAPERONE DNAJ-DOMAIN SUPERFAMILY PROTEIN"/>
    <property type="match status" value="1"/>
</dbReference>
<accession>A0A9J5WHM7</accession>
<dbReference type="InterPro" id="IPR001623">
    <property type="entry name" value="DnaJ_domain"/>
</dbReference>
<dbReference type="SMART" id="SM00271">
    <property type="entry name" value="DnaJ"/>
    <property type="match status" value="1"/>
</dbReference>
<feature type="compositionally biased region" description="Polar residues" evidence="1">
    <location>
        <begin position="300"/>
        <end position="325"/>
    </location>
</feature>
<reference evidence="3 4" key="1">
    <citation type="submission" date="2020-09" db="EMBL/GenBank/DDBJ databases">
        <title>De no assembly of potato wild relative species, Solanum commersonii.</title>
        <authorList>
            <person name="Cho K."/>
        </authorList>
    </citation>
    <scope>NUCLEOTIDE SEQUENCE [LARGE SCALE GENOMIC DNA]</scope>
    <source>
        <strain evidence="3">LZ3.2</strain>
        <tissue evidence="3">Leaf</tissue>
    </source>
</reference>
<sequence>MEHPFFINNGPPTNRSEALRFLSIAEKLLTNRDLVGSKSFATRARDADPAFAPATDQILGIVDTLNAGDKRINNHHFDYYSILQIPHNQTQNVDFIAEQYRRFALLLNPQNNSFPFSDQAFRLVVDAFSVLSNPMRKSMYDKELGFFLNLYPVAASTAPTSNFVHQNVYQSMPSSNADQMFVNLPSQDAAGVSFSRDPQAGISMPPTFLTREQETVTSMESSDIEQQQQQPQPPVTFLRQQTQPVTSISFSNTDEKPATFLSLNQPQPVTSVRSLNRENPPVGVRLSSTQGREPVVTVEQHGNQQLPERNENVVGNNANKSASTSDDVKEKEGNVDGSGKGIPSFWTACPYCLIMYEYSLDYANCNLRCQNCKKGFQAVKIASPPPNIDGKEINFCCWGFMPFGLSLEDFNRNIDNTSSWSPFSPMFTSPRFGGDGGSNVNSHAIGGQINVNNLGSSLNAGGSISGGGRKHFAPTTYVEDDDDDDVFVEVSESVEESDVDWNRSKERKKANNVKKKNARTGTPRKNAKKQHTDKAKTVEGNNDGNSQDGLATQGGVEISHAVTVESSNRGVTSKTRRQRGRVAKHFGNLDLNVEFSNEVEEPIIQMSRENEAGEGDDDTVEVIGFFEGLDEFLSSLPILNAVDGLVLSSADDRFLSYDEMEIVEVVSDQVSVVLSRATVLEEFQTMREKLEMRNCVLQQANRMLWTLFQKVMNNGMRRAMHSILGLLSIFQDEKASFDFDQKIIDVVTSLPNQVMGIEKRTFKVSVHMVGLLLNVSIGKGSVIFGVVLETGADGGNYSLGNKKTMDDSRICEQKI</sequence>
<dbReference type="EMBL" id="JACXVP010000011">
    <property type="protein sequence ID" value="KAG5575090.1"/>
    <property type="molecule type" value="Genomic_DNA"/>
</dbReference>
<feature type="compositionally biased region" description="Basic residues" evidence="1">
    <location>
        <begin position="505"/>
        <end position="518"/>
    </location>
</feature>
<dbReference type="PANTHER" id="PTHR45496:SF30">
    <property type="entry name" value="J DOMAIN-CONTAINING PROTEIN"/>
    <property type="match status" value="1"/>
</dbReference>
<dbReference type="InterPro" id="IPR036869">
    <property type="entry name" value="J_dom_sf"/>
</dbReference>
<feature type="compositionally biased region" description="Polar residues" evidence="1">
    <location>
        <begin position="215"/>
        <end position="225"/>
    </location>
</feature>
<feature type="domain" description="J" evidence="2">
    <location>
        <begin position="78"/>
        <end position="144"/>
    </location>
</feature>
<proteinExistence type="predicted"/>
<name>A0A9J5WHM7_SOLCO</name>
<dbReference type="InterPro" id="IPR056988">
    <property type="entry name" value="Zn_ribbon_pln"/>
</dbReference>
<evidence type="ECO:0000259" key="2">
    <source>
        <dbReference type="PROSITE" id="PS50076"/>
    </source>
</evidence>
<organism evidence="3 4">
    <name type="scientific">Solanum commersonii</name>
    <name type="common">Commerson's wild potato</name>
    <name type="synonym">Commerson's nightshade</name>
    <dbReference type="NCBI Taxonomy" id="4109"/>
    <lineage>
        <taxon>Eukaryota</taxon>
        <taxon>Viridiplantae</taxon>
        <taxon>Streptophyta</taxon>
        <taxon>Embryophyta</taxon>
        <taxon>Tracheophyta</taxon>
        <taxon>Spermatophyta</taxon>
        <taxon>Magnoliopsida</taxon>
        <taxon>eudicotyledons</taxon>
        <taxon>Gunneridae</taxon>
        <taxon>Pentapetalae</taxon>
        <taxon>asterids</taxon>
        <taxon>lamiids</taxon>
        <taxon>Solanales</taxon>
        <taxon>Solanaceae</taxon>
        <taxon>Solanoideae</taxon>
        <taxon>Solaneae</taxon>
        <taxon>Solanum</taxon>
    </lineage>
</organism>
<dbReference type="PROSITE" id="PS50076">
    <property type="entry name" value="DNAJ_2"/>
    <property type="match status" value="1"/>
</dbReference>
<gene>
    <name evidence="3" type="ORF">H5410_055224</name>
</gene>
<evidence type="ECO:0000313" key="3">
    <source>
        <dbReference type="EMBL" id="KAG5575090.1"/>
    </source>
</evidence>
<dbReference type="SUPFAM" id="SSF46565">
    <property type="entry name" value="Chaperone J-domain"/>
    <property type="match status" value="1"/>
</dbReference>
<dbReference type="InterPro" id="IPR018253">
    <property type="entry name" value="DnaJ_domain_CS"/>
</dbReference>
<comment type="caution">
    <text evidence="3">The sequence shown here is derived from an EMBL/GenBank/DDBJ whole genome shotgun (WGS) entry which is preliminary data.</text>
</comment>
<dbReference type="InterPro" id="IPR053052">
    <property type="entry name" value="Imprinting_Balance_Reg"/>
</dbReference>
<feature type="region of interest" description="Disordered" evidence="1">
    <location>
        <begin position="491"/>
        <end position="552"/>
    </location>
</feature>
<feature type="region of interest" description="Disordered" evidence="1">
    <location>
        <begin position="269"/>
        <end position="337"/>
    </location>
</feature>
<dbReference type="Gene3D" id="1.10.287.110">
    <property type="entry name" value="DnaJ domain"/>
    <property type="match status" value="1"/>
</dbReference>
<dbReference type="PROSITE" id="PS00636">
    <property type="entry name" value="DNAJ_1"/>
    <property type="match status" value="1"/>
</dbReference>
<keyword evidence="4" id="KW-1185">Reference proteome</keyword>
<dbReference type="OrthoDB" id="10250354at2759"/>
<dbReference type="Pfam" id="PF23551">
    <property type="entry name" value="Zn_ribbon_20"/>
    <property type="match status" value="1"/>
</dbReference>
<protein>
    <recommendedName>
        <fullName evidence="2">J domain-containing protein</fullName>
    </recommendedName>
</protein>